<accession>A0AAN0MJH4</accession>
<feature type="transmembrane region" description="Helical" evidence="4">
    <location>
        <begin position="319"/>
        <end position="336"/>
    </location>
</feature>
<feature type="transmembrane region" description="Helical" evidence="4">
    <location>
        <begin position="143"/>
        <end position="167"/>
    </location>
</feature>
<feature type="domain" description="Major facilitator superfamily (MFS) profile" evidence="5">
    <location>
        <begin position="1"/>
        <end position="407"/>
    </location>
</feature>
<feature type="transmembrane region" description="Helical" evidence="4">
    <location>
        <begin position="357"/>
        <end position="377"/>
    </location>
</feature>
<sequence length="407" mass="44025">MEKIEKLPVLVGLGLCFGVLMWLAPYIGMVSVLLPAKVAVLDPQNKASIIALNASISMVIATLSNIIIGAMSDLTRSRFGRRTPWIILGAIGSFISIFCIHSSTSVSTLILSWAIYQVFLNAIVAPLIAVISDAVTDKYRGRISSFYAVGMGAGGYIGQMIGAKFLINYEVGIIVMACITLASGFVSTLLIREKSNVHIERKEFSKDMLISNFSIPLKNCRDYYLALFGKMMIIIAKYIPQGFMLYLFTDFLLVSDKSVISSYILKMSMITLILSMALAAISGYVADKIKRFKIPVVISCIIVAIGLFIPQYFATPDSLIVYSVFLGLGVGVFNSVDQALNVEVLPNKETAAKDMGILNLSNTGGQILGPVAAAAIINAFGYHYLFMLAAVSALLGGAIILFIRSVK</sequence>
<feature type="transmembrane region" description="Helical" evidence="4">
    <location>
        <begin position="47"/>
        <end position="71"/>
    </location>
</feature>
<evidence type="ECO:0000256" key="1">
    <source>
        <dbReference type="ARBA" id="ARBA00022692"/>
    </source>
</evidence>
<dbReference type="InterPro" id="IPR011701">
    <property type="entry name" value="MFS"/>
</dbReference>
<feature type="transmembrane region" description="Helical" evidence="4">
    <location>
        <begin position="173"/>
        <end position="191"/>
    </location>
</feature>
<evidence type="ECO:0000256" key="2">
    <source>
        <dbReference type="ARBA" id="ARBA00022989"/>
    </source>
</evidence>
<reference evidence="7" key="1">
    <citation type="journal article" date="2024" name="Int. J. Syst. Evol. Microbiol.">
        <title>Pectobacterium araliae sp. nov., a pathogen causing bacterial soft rot of Japanese angelica tree in Japan.</title>
        <authorList>
            <person name="Sawada H."/>
            <person name="Someya N."/>
            <person name="Morohoshi T."/>
            <person name="Ono M."/>
            <person name="Satou M."/>
        </authorList>
    </citation>
    <scope>NUCLEOTIDE SEQUENCE [LARGE SCALE GENOMIC DNA]</scope>
    <source>
        <strain evidence="7">MAFF 302110</strain>
    </source>
</reference>
<organism evidence="6 7">
    <name type="scientific">Pectobacterium araliae</name>
    <dbReference type="NCBI Taxonomy" id="3073862"/>
    <lineage>
        <taxon>Bacteria</taxon>
        <taxon>Pseudomonadati</taxon>
        <taxon>Pseudomonadota</taxon>
        <taxon>Gammaproteobacteria</taxon>
        <taxon>Enterobacterales</taxon>
        <taxon>Pectobacteriaceae</taxon>
        <taxon>Pectobacterium</taxon>
    </lineage>
</organism>
<dbReference type="Proteomes" id="UP001377830">
    <property type="component" value="Chromosome"/>
</dbReference>
<dbReference type="Gene3D" id="1.20.1250.20">
    <property type="entry name" value="MFS general substrate transporter like domains"/>
    <property type="match status" value="2"/>
</dbReference>
<dbReference type="AlphaFoldDB" id="A0AAN0MJH4"/>
<evidence type="ECO:0000313" key="6">
    <source>
        <dbReference type="EMBL" id="BES83521.1"/>
    </source>
</evidence>
<gene>
    <name evidence="6" type="ORF">PEC302110_06180</name>
</gene>
<dbReference type="InterPro" id="IPR036259">
    <property type="entry name" value="MFS_trans_sf"/>
</dbReference>
<feature type="transmembrane region" description="Helical" evidence="4">
    <location>
        <begin position="223"/>
        <end position="240"/>
    </location>
</feature>
<dbReference type="SUPFAM" id="SSF103473">
    <property type="entry name" value="MFS general substrate transporter"/>
    <property type="match status" value="1"/>
</dbReference>
<dbReference type="Pfam" id="PF07690">
    <property type="entry name" value="MFS_1"/>
    <property type="match status" value="1"/>
</dbReference>
<dbReference type="PROSITE" id="PS50850">
    <property type="entry name" value="MFS"/>
    <property type="match status" value="1"/>
</dbReference>
<evidence type="ECO:0000259" key="5">
    <source>
        <dbReference type="PROSITE" id="PS50850"/>
    </source>
</evidence>
<protein>
    <submittedName>
        <fullName evidence="6">MFS transporter</fullName>
    </submittedName>
</protein>
<dbReference type="PANTHER" id="PTHR23528:SF1">
    <property type="entry name" value="MAJOR FACILITATOR SUPERFAMILY (MFS) PROFILE DOMAIN-CONTAINING PROTEIN"/>
    <property type="match status" value="1"/>
</dbReference>
<dbReference type="RefSeq" id="WP_261847120.1">
    <property type="nucleotide sequence ID" value="NZ_AP028908.1"/>
</dbReference>
<evidence type="ECO:0000313" key="7">
    <source>
        <dbReference type="Proteomes" id="UP001377830"/>
    </source>
</evidence>
<dbReference type="InterPro" id="IPR020846">
    <property type="entry name" value="MFS_dom"/>
</dbReference>
<name>A0AAN0MJH4_9GAMM</name>
<proteinExistence type="predicted"/>
<keyword evidence="1 4" id="KW-0812">Transmembrane</keyword>
<feature type="transmembrane region" description="Helical" evidence="4">
    <location>
        <begin position="83"/>
        <end position="104"/>
    </location>
</feature>
<feature type="transmembrane region" description="Helical" evidence="4">
    <location>
        <begin position="110"/>
        <end position="131"/>
    </location>
</feature>
<feature type="transmembrane region" description="Helical" evidence="4">
    <location>
        <begin position="260"/>
        <end position="282"/>
    </location>
</feature>
<evidence type="ECO:0000256" key="3">
    <source>
        <dbReference type="ARBA" id="ARBA00023136"/>
    </source>
</evidence>
<feature type="transmembrane region" description="Helical" evidence="4">
    <location>
        <begin position="7"/>
        <end position="27"/>
    </location>
</feature>
<dbReference type="PANTHER" id="PTHR23528">
    <property type="match status" value="1"/>
</dbReference>
<dbReference type="KEGG" id="parl:PEC302110_06180"/>
<keyword evidence="7" id="KW-1185">Reference proteome</keyword>
<dbReference type="GO" id="GO:0022857">
    <property type="term" value="F:transmembrane transporter activity"/>
    <property type="evidence" value="ECO:0007669"/>
    <property type="project" value="InterPro"/>
</dbReference>
<feature type="transmembrane region" description="Helical" evidence="4">
    <location>
        <begin position="294"/>
        <end position="313"/>
    </location>
</feature>
<feature type="transmembrane region" description="Helical" evidence="4">
    <location>
        <begin position="383"/>
        <end position="403"/>
    </location>
</feature>
<dbReference type="EMBL" id="AP028908">
    <property type="protein sequence ID" value="BES83521.1"/>
    <property type="molecule type" value="Genomic_DNA"/>
</dbReference>
<keyword evidence="2 4" id="KW-1133">Transmembrane helix</keyword>
<evidence type="ECO:0000256" key="4">
    <source>
        <dbReference type="SAM" id="Phobius"/>
    </source>
</evidence>
<keyword evidence="3 4" id="KW-0472">Membrane</keyword>